<dbReference type="Pfam" id="PF09791">
    <property type="entry name" value="Oxidored-like"/>
    <property type="match status" value="1"/>
</dbReference>
<organism evidence="3 4">
    <name type="scientific">Riccia fluitans</name>
    <dbReference type="NCBI Taxonomy" id="41844"/>
    <lineage>
        <taxon>Eukaryota</taxon>
        <taxon>Viridiplantae</taxon>
        <taxon>Streptophyta</taxon>
        <taxon>Embryophyta</taxon>
        <taxon>Marchantiophyta</taxon>
        <taxon>Marchantiopsida</taxon>
        <taxon>Marchantiidae</taxon>
        <taxon>Marchantiales</taxon>
        <taxon>Ricciaceae</taxon>
        <taxon>Riccia</taxon>
    </lineage>
</organism>
<protein>
    <recommendedName>
        <fullName evidence="2">Oxidoreductase-like domain-containing protein</fullName>
    </recommendedName>
</protein>
<dbReference type="InterPro" id="IPR039251">
    <property type="entry name" value="OXLD1"/>
</dbReference>
<feature type="compositionally biased region" description="Basic and acidic residues" evidence="1">
    <location>
        <begin position="93"/>
        <end position="134"/>
    </location>
</feature>
<dbReference type="InterPro" id="IPR019180">
    <property type="entry name" value="Oxidoreductase-like_N"/>
</dbReference>
<evidence type="ECO:0000259" key="2">
    <source>
        <dbReference type="Pfam" id="PF09791"/>
    </source>
</evidence>
<evidence type="ECO:0000313" key="4">
    <source>
        <dbReference type="Proteomes" id="UP001605036"/>
    </source>
</evidence>
<dbReference type="Proteomes" id="UP001605036">
    <property type="component" value="Unassembled WGS sequence"/>
</dbReference>
<gene>
    <name evidence="3" type="ORF">R1flu_012666</name>
</gene>
<evidence type="ECO:0000313" key="3">
    <source>
        <dbReference type="EMBL" id="KAL2645079.1"/>
    </source>
</evidence>
<comment type="caution">
    <text evidence="3">The sequence shown here is derived from an EMBL/GenBank/DDBJ whole genome shotgun (WGS) entry which is preliminary data.</text>
</comment>
<sequence>MTSVAAGHLSLQKSLAVLFLSDFVRSDWLRTGAFRASSCRPLCLIPLHYRHLPAWQSSRSSFNSVAILGREAEERPDMFSVFAGKVKQQSEVSAKELENDEANAERLKKEQEQKSLDEAVAEKLKKEKEIEEKVGPPPDKPLPGDCCGNGCTPCVWDTYWEELADYKKRRESLEDS</sequence>
<feature type="domain" description="Oxidoreductase-like" evidence="2">
    <location>
        <begin position="134"/>
        <end position="173"/>
    </location>
</feature>
<feature type="region of interest" description="Disordered" evidence="1">
    <location>
        <begin position="92"/>
        <end position="146"/>
    </location>
</feature>
<dbReference type="PANTHER" id="PTHR21193">
    <property type="entry name" value="OXIDOREDUCTASE-LIKE DOMAIN-CONTAINING PROTEIN 1"/>
    <property type="match status" value="1"/>
</dbReference>
<accession>A0ABD1ZDR6</accession>
<reference evidence="3 4" key="1">
    <citation type="submission" date="2024-09" db="EMBL/GenBank/DDBJ databases">
        <title>Chromosome-scale assembly of Riccia fluitans.</title>
        <authorList>
            <person name="Paukszto L."/>
            <person name="Sawicki J."/>
            <person name="Karawczyk K."/>
            <person name="Piernik-Szablinska J."/>
            <person name="Szczecinska M."/>
            <person name="Mazdziarz M."/>
        </authorList>
    </citation>
    <scope>NUCLEOTIDE SEQUENCE [LARGE SCALE GENOMIC DNA]</scope>
    <source>
        <strain evidence="3">Rf_01</strain>
        <tissue evidence="3">Aerial parts of the thallus</tissue>
    </source>
</reference>
<dbReference type="EMBL" id="JBHFFA010000002">
    <property type="protein sequence ID" value="KAL2645079.1"/>
    <property type="molecule type" value="Genomic_DNA"/>
</dbReference>
<proteinExistence type="predicted"/>
<name>A0ABD1ZDR6_9MARC</name>
<dbReference type="PANTHER" id="PTHR21193:SF3">
    <property type="entry name" value="OXIDOREDUCTASE-LIKE DOMAIN-CONTAINING PROTEIN 1"/>
    <property type="match status" value="1"/>
</dbReference>
<evidence type="ECO:0000256" key="1">
    <source>
        <dbReference type="SAM" id="MobiDB-lite"/>
    </source>
</evidence>
<keyword evidence="4" id="KW-1185">Reference proteome</keyword>
<dbReference type="AlphaFoldDB" id="A0ABD1ZDR6"/>